<feature type="domain" description="LEM" evidence="2">
    <location>
        <begin position="424"/>
        <end position="468"/>
    </location>
</feature>
<dbReference type="Pfam" id="PF22945">
    <property type="entry name" value="LEM-3_GIY-YIG"/>
    <property type="match status" value="1"/>
</dbReference>
<dbReference type="GO" id="GO:0000712">
    <property type="term" value="P:resolution of meiotic recombination intermediates"/>
    <property type="evidence" value="ECO:0007669"/>
    <property type="project" value="TreeGrafter"/>
</dbReference>
<dbReference type="Gene3D" id="1.25.40.20">
    <property type="entry name" value="Ankyrin repeat-containing domain"/>
    <property type="match status" value="1"/>
</dbReference>
<evidence type="ECO:0000313" key="3">
    <source>
        <dbReference type="EMBL" id="KAB0803201.1"/>
    </source>
</evidence>
<organism evidence="3 4">
    <name type="scientific">Photinus pyralis</name>
    <name type="common">Common eastern firefly</name>
    <name type="synonym">Lampyris pyralis</name>
    <dbReference type="NCBI Taxonomy" id="7054"/>
    <lineage>
        <taxon>Eukaryota</taxon>
        <taxon>Metazoa</taxon>
        <taxon>Ecdysozoa</taxon>
        <taxon>Arthropoda</taxon>
        <taxon>Hexapoda</taxon>
        <taxon>Insecta</taxon>
        <taxon>Pterygota</taxon>
        <taxon>Neoptera</taxon>
        <taxon>Endopterygota</taxon>
        <taxon>Coleoptera</taxon>
        <taxon>Polyphaga</taxon>
        <taxon>Elateriformia</taxon>
        <taxon>Elateroidea</taxon>
        <taxon>Lampyridae</taxon>
        <taxon>Lampyrinae</taxon>
        <taxon>Photinus</taxon>
    </lineage>
</organism>
<dbReference type="Pfam" id="PF12796">
    <property type="entry name" value="Ank_2"/>
    <property type="match status" value="1"/>
</dbReference>
<dbReference type="PROSITE" id="PS50297">
    <property type="entry name" value="ANK_REP_REGION"/>
    <property type="match status" value="1"/>
</dbReference>
<dbReference type="OrthoDB" id="1601181at2759"/>
<name>A0A5N4B0R9_PHOPY</name>
<dbReference type="SMART" id="SM00540">
    <property type="entry name" value="LEM"/>
    <property type="match status" value="1"/>
</dbReference>
<dbReference type="GO" id="GO:0005737">
    <property type="term" value="C:cytoplasm"/>
    <property type="evidence" value="ECO:0007669"/>
    <property type="project" value="TreeGrafter"/>
</dbReference>
<feature type="repeat" description="ANK" evidence="1">
    <location>
        <begin position="87"/>
        <end position="119"/>
    </location>
</feature>
<dbReference type="InterPro" id="IPR011015">
    <property type="entry name" value="LEM/LEM-like_dom_sf"/>
</dbReference>
<dbReference type="GO" id="GO:0004520">
    <property type="term" value="F:DNA endonuclease activity"/>
    <property type="evidence" value="ECO:0007669"/>
    <property type="project" value="TreeGrafter"/>
</dbReference>
<dbReference type="SMART" id="SM00248">
    <property type="entry name" value="ANK"/>
    <property type="match status" value="4"/>
</dbReference>
<dbReference type="AlphaFoldDB" id="A0A5N4B0R9"/>
<dbReference type="Pfam" id="PF03020">
    <property type="entry name" value="LEM"/>
    <property type="match status" value="1"/>
</dbReference>
<sequence length="691" mass="78335">MNLNVYQGHSCKEYSLTASLYDCIEDNNYRGVKHMLIEKGADPNIILQDTGIAPFHLIIGNESEDFTLKTTKLILQCGGNPNVKSEDGLTPLHIASAWGRLKIVELLIHFGANYEIRDNNYQTPLNYAVEHQHADVAKFLYDEGKTNINFDNADEPKAYCLNLEKILISNGTSEAEYEVNQMEKFASSMSKLDLLPQTTPHEYVSNWFNTNSKTLLCGNQLDDSIKPNQSSTFNRFECSKSPQLKQNSNGGVIELISLQYECSSKFRNVNCPSENNSTKNFCKFKESSRESGILTLSNTSLNAYSISAEKFCDLNLFNRTREHKDTSSDYFTCNEISGSTNILEKNVFDIPEFSISGANCVNNVDPGRMSFNLNEDGGNVSIAEVYKYTDEKEDIVLLEKRFPINQKIEVENELLSQSSKLSSLPASFDYDANTLRHELTQYGFPVGPITKTTKRVYLRKLYKLQKQVAPKILPSISDQLRVYSSELEGTLLTPNCIKDSPECKTLEETLSKEFSNPDPSRKWREGVNKSSFSYLLLDPRLTNNLPNRAEQMPPTEVWKTFLESIFYVGKGKRARPYSHLYDAVKLWNAGMINDSNKKLQHILDIWKADLGVICLHVFQNVIPVEAYTREAAMIAALKLENLRNNKLGQFYGTPLTWSAQQQNKLGVALLYKAMMIFLNEGERQLKPSDIN</sequence>
<dbReference type="CDD" id="cd10454">
    <property type="entry name" value="GIY-YIG_COG3680_Meta"/>
    <property type="match status" value="1"/>
</dbReference>
<dbReference type="SUPFAM" id="SSF48403">
    <property type="entry name" value="Ankyrin repeat"/>
    <property type="match status" value="1"/>
</dbReference>
<keyword evidence="1" id="KW-0040">ANK repeat</keyword>
<dbReference type="PROSITE" id="PS50954">
    <property type="entry name" value="LEM"/>
    <property type="match status" value="1"/>
</dbReference>
<dbReference type="Proteomes" id="UP000327044">
    <property type="component" value="Unassembled WGS sequence"/>
</dbReference>
<evidence type="ECO:0000256" key="1">
    <source>
        <dbReference type="PROSITE-ProRule" id="PRU00023"/>
    </source>
</evidence>
<dbReference type="InParanoid" id="A0A5N4B0R9"/>
<gene>
    <name evidence="3" type="ORF">PPYR_00171</name>
</gene>
<evidence type="ECO:0000259" key="2">
    <source>
        <dbReference type="PROSITE" id="PS50954"/>
    </source>
</evidence>
<evidence type="ECO:0000313" key="4">
    <source>
        <dbReference type="Proteomes" id="UP000327044"/>
    </source>
</evidence>
<dbReference type="EMBL" id="VVIM01000001">
    <property type="protein sequence ID" value="KAB0803201.1"/>
    <property type="molecule type" value="Genomic_DNA"/>
</dbReference>
<accession>A0A5N4B0R9</accession>
<comment type="caution">
    <text evidence="3">The sequence shown here is derived from an EMBL/GenBank/DDBJ whole genome shotgun (WGS) entry which is preliminary data.</text>
</comment>
<dbReference type="InterPro" id="IPR002110">
    <property type="entry name" value="Ankyrin_rpt"/>
</dbReference>
<dbReference type="CDD" id="cd12934">
    <property type="entry name" value="LEM"/>
    <property type="match status" value="1"/>
</dbReference>
<dbReference type="SUPFAM" id="SSF63451">
    <property type="entry name" value="LEM domain"/>
    <property type="match status" value="1"/>
</dbReference>
<dbReference type="GO" id="GO:0005654">
    <property type="term" value="C:nucleoplasm"/>
    <property type="evidence" value="ECO:0007669"/>
    <property type="project" value="TreeGrafter"/>
</dbReference>
<protein>
    <recommendedName>
        <fullName evidence="2">LEM domain-containing protein</fullName>
    </recommendedName>
</protein>
<dbReference type="PANTHER" id="PTHR46427:SF1">
    <property type="entry name" value="ANKYRIN REPEAT AND LEM DOMAIN-CONTAINING PROTEIN 1"/>
    <property type="match status" value="1"/>
</dbReference>
<dbReference type="InterPro" id="IPR003887">
    <property type="entry name" value="LEM_dom"/>
</dbReference>
<dbReference type="FunCoup" id="A0A5N4B0R9">
    <property type="interactions" value="511"/>
</dbReference>
<dbReference type="InterPro" id="IPR036770">
    <property type="entry name" value="Ankyrin_rpt-contain_sf"/>
</dbReference>
<dbReference type="GO" id="GO:0000724">
    <property type="term" value="P:double-strand break repair via homologous recombination"/>
    <property type="evidence" value="ECO:0007669"/>
    <property type="project" value="TreeGrafter"/>
</dbReference>
<keyword evidence="4" id="KW-1185">Reference proteome</keyword>
<dbReference type="PROSITE" id="PS50088">
    <property type="entry name" value="ANK_REPEAT"/>
    <property type="match status" value="1"/>
</dbReference>
<reference evidence="3 4" key="1">
    <citation type="journal article" date="2018" name="Elife">
        <title>Firefly genomes illuminate parallel origins of bioluminescence in beetles.</title>
        <authorList>
            <person name="Fallon T.R."/>
            <person name="Lower S.E."/>
            <person name="Chang C.H."/>
            <person name="Bessho-Uehara M."/>
            <person name="Martin G.J."/>
            <person name="Bewick A.J."/>
            <person name="Behringer M."/>
            <person name="Debat H.J."/>
            <person name="Wong I."/>
            <person name="Day J.C."/>
            <person name="Suvorov A."/>
            <person name="Silva C.J."/>
            <person name="Stanger-Hall K.F."/>
            <person name="Hall D.W."/>
            <person name="Schmitz R.J."/>
            <person name="Nelson D.R."/>
            <person name="Lewis S.M."/>
            <person name="Shigenobu S."/>
            <person name="Bybee S.M."/>
            <person name="Larracuente A.M."/>
            <person name="Oba Y."/>
            <person name="Weng J.K."/>
        </authorList>
    </citation>
    <scope>NUCLEOTIDE SEQUENCE [LARGE SCALE GENOMIC DNA]</scope>
    <source>
        <strain evidence="3">1611_PpyrPB1</strain>
        <tissue evidence="3">Whole body</tissue>
    </source>
</reference>
<dbReference type="InterPro" id="IPR034998">
    <property type="entry name" value="ANKLE1"/>
</dbReference>
<proteinExistence type="predicted"/>
<dbReference type="PANTHER" id="PTHR46427">
    <property type="entry name" value="ANKYRIN REPEAT AND LEM DOMAIN-CONTAINING PROTEIN 1"/>
    <property type="match status" value="1"/>
</dbReference>
<dbReference type="Gene3D" id="1.10.720.40">
    <property type="match status" value="1"/>
</dbReference>